<feature type="compositionally biased region" description="Basic and acidic residues" evidence="1">
    <location>
        <begin position="215"/>
        <end position="237"/>
    </location>
</feature>
<dbReference type="PANTHER" id="PTHR47073:SF2">
    <property type="entry name" value="PROTEIN ANTI-SILENCING 1"/>
    <property type="match status" value="1"/>
</dbReference>
<dbReference type="EMBL" id="MNCJ02000322">
    <property type="protein sequence ID" value="KAF5797764.1"/>
    <property type="molecule type" value="Genomic_DNA"/>
</dbReference>
<feature type="region of interest" description="Disordered" evidence="1">
    <location>
        <begin position="273"/>
        <end position="390"/>
    </location>
</feature>
<evidence type="ECO:0000259" key="2">
    <source>
        <dbReference type="PROSITE" id="PS51038"/>
    </source>
</evidence>
<protein>
    <submittedName>
        <fullName evidence="3">BAH domain-containing protein</fullName>
    </submittedName>
</protein>
<evidence type="ECO:0000256" key="1">
    <source>
        <dbReference type="SAM" id="MobiDB-lite"/>
    </source>
</evidence>
<dbReference type="InterPro" id="IPR043151">
    <property type="entry name" value="BAH_sf"/>
</dbReference>
<reference evidence="3" key="2">
    <citation type="submission" date="2020-06" db="EMBL/GenBank/DDBJ databases">
        <title>Helianthus annuus Genome sequencing and assembly Release 2.</title>
        <authorList>
            <person name="Gouzy J."/>
            <person name="Langlade N."/>
            <person name="Munos S."/>
        </authorList>
    </citation>
    <scope>NUCLEOTIDE SEQUENCE</scope>
    <source>
        <tissue evidence="3">Leaves</tissue>
    </source>
</reference>
<evidence type="ECO:0000313" key="4">
    <source>
        <dbReference type="Proteomes" id="UP000215914"/>
    </source>
</evidence>
<feature type="compositionally biased region" description="Basic and acidic residues" evidence="1">
    <location>
        <begin position="273"/>
        <end position="293"/>
    </location>
</feature>
<feature type="compositionally biased region" description="Polar residues" evidence="1">
    <location>
        <begin position="195"/>
        <end position="214"/>
    </location>
</feature>
<feature type="domain" description="BAH" evidence="2">
    <location>
        <begin position="38"/>
        <end position="163"/>
    </location>
</feature>
<dbReference type="InterPro" id="IPR001025">
    <property type="entry name" value="BAH_dom"/>
</dbReference>
<dbReference type="Pfam" id="PF01426">
    <property type="entry name" value="BAH"/>
    <property type="match status" value="1"/>
</dbReference>
<keyword evidence="4" id="KW-1185">Reference proteome</keyword>
<reference evidence="3" key="1">
    <citation type="journal article" date="2017" name="Nature">
        <title>The sunflower genome provides insights into oil metabolism, flowering and Asterid evolution.</title>
        <authorList>
            <person name="Badouin H."/>
            <person name="Gouzy J."/>
            <person name="Grassa C.J."/>
            <person name="Murat F."/>
            <person name="Staton S.E."/>
            <person name="Cottret L."/>
            <person name="Lelandais-Briere C."/>
            <person name="Owens G.L."/>
            <person name="Carrere S."/>
            <person name="Mayjonade B."/>
            <person name="Legrand L."/>
            <person name="Gill N."/>
            <person name="Kane N.C."/>
            <person name="Bowers J.E."/>
            <person name="Hubner S."/>
            <person name="Bellec A."/>
            <person name="Berard A."/>
            <person name="Berges H."/>
            <person name="Blanchet N."/>
            <person name="Boniface M.C."/>
            <person name="Brunel D."/>
            <person name="Catrice O."/>
            <person name="Chaidir N."/>
            <person name="Claudel C."/>
            <person name="Donnadieu C."/>
            <person name="Faraut T."/>
            <person name="Fievet G."/>
            <person name="Helmstetter N."/>
            <person name="King M."/>
            <person name="Knapp S.J."/>
            <person name="Lai Z."/>
            <person name="Le Paslier M.C."/>
            <person name="Lippi Y."/>
            <person name="Lorenzon L."/>
            <person name="Mandel J.R."/>
            <person name="Marage G."/>
            <person name="Marchand G."/>
            <person name="Marquand E."/>
            <person name="Bret-Mestries E."/>
            <person name="Morien E."/>
            <person name="Nambeesan S."/>
            <person name="Nguyen T."/>
            <person name="Pegot-Espagnet P."/>
            <person name="Pouilly N."/>
            <person name="Raftis F."/>
            <person name="Sallet E."/>
            <person name="Schiex T."/>
            <person name="Thomas J."/>
            <person name="Vandecasteele C."/>
            <person name="Vares D."/>
            <person name="Vear F."/>
            <person name="Vautrin S."/>
            <person name="Crespi M."/>
            <person name="Mangin B."/>
            <person name="Burke J.M."/>
            <person name="Salse J."/>
            <person name="Munos S."/>
            <person name="Vincourt P."/>
            <person name="Rieseberg L.H."/>
            <person name="Langlade N.B."/>
        </authorList>
    </citation>
    <scope>NUCLEOTIDE SEQUENCE</scope>
    <source>
        <tissue evidence="3">Leaves</tissue>
    </source>
</reference>
<evidence type="ECO:0000313" key="3">
    <source>
        <dbReference type="EMBL" id="KAF5797764.1"/>
    </source>
</evidence>
<dbReference type="Gene3D" id="2.30.30.490">
    <property type="match status" value="1"/>
</dbReference>
<dbReference type="AlphaFoldDB" id="A0A9K3NEV5"/>
<dbReference type="PANTHER" id="PTHR47073">
    <property type="entry name" value="PROTEIN ANTI-SILENCING 1"/>
    <property type="match status" value="1"/>
</dbReference>
<dbReference type="SMART" id="SM00439">
    <property type="entry name" value="BAH"/>
    <property type="match status" value="1"/>
</dbReference>
<organism evidence="3 4">
    <name type="scientific">Helianthus annuus</name>
    <name type="common">Common sunflower</name>
    <dbReference type="NCBI Taxonomy" id="4232"/>
    <lineage>
        <taxon>Eukaryota</taxon>
        <taxon>Viridiplantae</taxon>
        <taxon>Streptophyta</taxon>
        <taxon>Embryophyta</taxon>
        <taxon>Tracheophyta</taxon>
        <taxon>Spermatophyta</taxon>
        <taxon>Magnoliopsida</taxon>
        <taxon>eudicotyledons</taxon>
        <taxon>Gunneridae</taxon>
        <taxon>Pentapetalae</taxon>
        <taxon>asterids</taxon>
        <taxon>campanulids</taxon>
        <taxon>Asterales</taxon>
        <taxon>Asteraceae</taxon>
        <taxon>Asteroideae</taxon>
        <taxon>Heliantheae alliance</taxon>
        <taxon>Heliantheae</taxon>
        <taxon>Helianthus</taxon>
    </lineage>
</organism>
<feature type="compositionally biased region" description="Polar residues" evidence="1">
    <location>
        <begin position="334"/>
        <end position="345"/>
    </location>
</feature>
<feature type="compositionally biased region" description="Basic and acidic residues" evidence="1">
    <location>
        <begin position="320"/>
        <end position="329"/>
    </location>
</feature>
<dbReference type="FunFam" id="2.30.30.490:FF:000017">
    <property type="entry name" value="Bromo-adjacent homology (BAH) domain-containing protein"/>
    <property type="match status" value="1"/>
</dbReference>
<dbReference type="GO" id="GO:0003682">
    <property type="term" value="F:chromatin binding"/>
    <property type="evidence" value="ECO:0007669"/>
    <property type="project" value="InterPro"/>
</dbReference>
<proteinExistence type="predicted"/>
<dbReference type="OrthoDB" id="1896853at2759"/>
<comment type="caution">
    <text evidence="3">The sequence shown here is derived from an EMBL/GenBank/DDBJ whole genome shotgun (WGS) entry which is preliminary data.</text>
</comment>
<sequence>MEKVNEDVKLDFKWLKQRGVGGKNKKTRFYESFEYDGVEYMQYDCVYMYKDDSHEPNIGKLTKIWEHPDKSKKVKIHWFFRPEEISHWLRETKTLENEVFLASGEGRGLANINPLEAIAGRCNVVCISKDVRNPQPSDEELKAADFVFNRTFDVQSCTVLDKMDDKVGGLEIEYIFNRKKGDTKEEIPNTIISTEAQITKTVDPQDNDVSSSLKRNAESDESHDRPLKRIKSNDKCVESAVASGPEKMTELPSFKSKVDKDQMQVNIVPVEKIENKERIKTPTGSDKLHDQPSKKVKSVSKKPLEEKSVQLKVIQPAADSKSKQEDKVPADVNNLKTTAENQKNGSFKVPDNKKPWTYMNEKDSVANSASPKGKSKSGSLDSPGDNNNNIMAVKEEQSGELKRKLSMNKPLKASALSTDRDKYKPFVVTPRPNFEKSTWFRQAPWEERLKEAYDKGTAILLHNLKPDYTSEDVKNIIWHAFKEIDCSVKILPRTAISSPHYDQALVLLKTKEAAQRILTELDEGCLMLSDERPLVGTPCPPISTKKYLTFFGHLAVDKARFQNQREDEAVSTSHFSQPNTIEYDMAMEWCLQQLKSKKWWAKFHKQQGLELKKLEKDLKQKRT</sequence>
<dbReference type="Proteomes" id="UP000215914">
    <property type="component" value="Unassembled WGS sequence"/>
</dbReference>
<name>A0A9K3NEV5_HELAN</name>
<accession>A0A9K3NEV5</accession>
<gene>
    <name evidence="3" type="ORF">HanXRQr2_Chr07g0284551</name>
</gene>
<dbReference type="PROSITE" id="PS51038">
    <property type="entry name" value="BAH"/>
    <property type="match status" value="1"/>
</dbReference>
<dbReference type="CDD" id="cd00590">
    <property type="entry name" value="RRM_SF"/>
    <property type="match status" value="1"/>
</dbReference>
<dbReference type="Gramene" id="mRNA:HanXRQr2_Chr07g0284551">
    <property type="protein sequence ID" value="mRNA:HanXRQr2_Chr07g0284551"/>
    <property type="gene ID" value="HanXRQr2_Chr07g0284551"/>
</dbReference>
<feature type="region of interest" description="Disordered" evidence="1">
    <location>
        <begin position="195"/>
        <end position="254"/>
    </location>
</feature>
<feature type="compositionally biased region" description="Low complexity" evidence="1">
    <location>
        <begin position="368"/>
        <end position="385"/>
    </location>
</feature>
<feature type="compositionally biased region" description="Basic and acidic residues" evidence="1">
    <location>
        <begin position="350"/>
        <end position="364"/>
    </location>
</feature>